<name>A0A1B2J635_PICPA</name>
<proteinExistence type="predicted"/>
<feature type="active site" description="Nucleophile" evidence="1">
    <location>
        <position position="171"/>
    </location>
</feature>
<dbReference type="PANTHER" id="PTHR38420:SF1">
    <property type="entry name" value="PUTATIVE (AFU_ORTHOLOGUE AFUA_5G14690)-RELATED"/>
    <property type="match status" value="1"/>
</dbReference>
<feature type="compositionally biased region" description="Polar residues" evidence="2">
    <location>
        <begin position="63"/>
        <end position="73"/>
    </location>
</feature>
<dbReference type="Pfam" id="PF19327">
    <property type="entry name" value="Ap4A_phos_N"/>
    <property type="match status" value="1"/>
</dbReference>
<organism evidence="5 6">
    <name type="scientific">Komagataella pastoris</name>
    <name type="common">Yeast</name>
    <name type="synonym">Pichia pastoris</name>
    <dbReference type="NCBI Taxonomy" id="4922"/>
    <lineage>
        <taxon>Eukaryota</taxon>
        <taxon>Fungi</taxon>
        <taxon>Dikarya</taxon>
        <taxon>Ascomycota</taxon>
        <taxon>Saccharomycotina</taxon>
        <taxon>Pichiomycetes</taxon>
        <taxon>Pichiales</taxon>
        <taxon>Pichiaceae</taxon>
        <taxon>Komagataella</taxon>
    </lineage>
</organism>
<dbReference type="PIRSF" id="PIRSF000846">
    <property type="entry name" value="ATP_adenylyltr"/>
    <property type="match status" value="1"/>
</dbReference>
<dbReference type="InterPro" id="IPR019200">
    <property type="entry name" value="ATP_adenylylTrfase_C"/>
</dbReference>
<dbReference type="InterPro" id="IPR009163">
    <property type="entry name" value="Ap4A_phos1/2"/>
</dbReference>
<dbReference type="GO" id="GO:0009117">
    <property type="term" value="P:nucleotide metabolic process"/>
    <property type="evidence" value="ECO:0007669"/>
    <property type="project" value="InterPro"/>
</dbReference>
<dbReference type="EMBL" id="CP014584">
    <property type="protein sequence ID" value="ANZ73420.1"/>
    <property type="molecule type" value="Genomic_DNA"/>
</dbReference>
<evidence type="ECO:0000259" key="3">
    <source>
        <dbReference type="Pfam" id="PF09830"/>
    </source>
</evidence>
<dbReference type="Proteomes" id="UP000094565">
    <property type="component" value="Chromosome 1"/>
</dbReference>
<dbReference type="InterPro" id="IPR045759">
    <property type="entry name" value="Ap4A_phos1/2_N"/>
</dbReference>
<dbReference type="InterPro" id="IPR036265">
    <property type="entry name" value="HIT-like_sf"/>
</dbReference>
<evidence type="ECO:0000313" key="5">
    <source>
        <dbReference type="EMBL" id="ANZ73420.1"/>
    </source>
</evidence>
<dbReference type="OrthoDB" id="10267950at2759"/>
<dbReference type="AlphaFoldDB" id="A0A1B2J635"/>
<evidence type="ECO:0000256" key="1">
    <source>
        <dbReference type="PIRSR" id="PIRSR000846-1"/>
    </source>
</evidence>
<feature type="domain" description="ATP adenylyltransferase C-terminal" evidence="3">
    <location>
        <begin position="211"/>
        <end position="323"/>
    </location>
</feature>
<sequence>MNQLSISELNEVDLFPIVQQVFNKAYKEEKLIYNESDSFEILEDGNLKFKIEIVGGLSKRPSNRPQEPGNKTNIPRPRKDVHAADPFMIPEPELTVVERLADDYRLILNKYPNSSNHFLLVTREFVKQDSLLTPKELATMYFTLQNLGRHENYFSFFNSGSESGYSQYHKHVQFMPFPKELENIFVDDLVRGEEYYLPKDTRSSRQCLNDPNCPYQHYVLPLPKIPFDLEEAEEQLGMAYMVLFRKVLNCFKYLNGPNPFDVSYNLLMTSKWIMIIPRRNAKFDKVWTNALAFIGLFLAKDTEIQGLIKEYGPSTILQENGFPNHGDGLADENDY</sequence>
<accession>A0A1B2J635</accession>
<dbReference type="PANTHER" id="PTHR38420">
    <property type="entry name" value="AP-4-A PHOSPHORYLASE II"/>
    <property type="match status" value="1"/>
</dbReference>
<dbReference type="Pfam" id="PF09830">
    <property type="entry name" value="ATP_transf"/>
    <property type="match status" value="1"/>
</dbReference>
<dbReference type="Gene3D" id="3.30.428.70">
    <property type="match status" value="1"/>
</dbReference>
<evidence type="ECO:0000259" key="4">
    <source>
        <dbReference type="Pfam" id="PF19327"/>
    </source>
</evidence>
<evidence type="ECO:0000256" key="2">
    <source>
        <dbReference type="SAM" id="MobiDB-lite"/>
    </source>
</evidence>
<dbReference type="GO" id="GO:0005524">
    <property type="term" value="F:ATP binding"/>
    <property type="evidence" value="ECO:0007669"/>
    <property type="project" value="InterPro"/>
</dbReference>
<protein>
    <submittedName>
        <fullName evidence="5">BA75_01213T0</fullName>
    </submittedName>
</protein>
<dbReference type="SUPFAM" id="SSF54197">
    <property type="entry name" value="HIT-like"/>
    <property type="match status" value="1"/>
</dbReference>
<dbReference type="InterPro" id="IPR043171">
    <property type="entry name" value="Ap4A_phos1/2-like"/>
</dbReference>
<evidence type="ECO:0000313" key="6">
    <source>
        <dbReference type="Proteomes" id="UP000094565"/>
    </source>
</evidence>
<keyword evidence="6" id="KW-1185">Reference proteome</keyword>
<dbReference type="GO" id="GO:0003877">
    <property type="term" value="F:ATP:ADP adenylyltransferase activity"/>
    <property type="evidence" value="ECO:0007669"/>
    <property type="project" value="InterPro"/>
</dbReference>
<feature type="region of interest" description="Disordered" evidence="2">
    <location>
        <begin position="58"/>
        <end position="81"/>
    </location>
</feature>
<gene>
    <name evidence="5" type="primary">APA2</name>
    <name evidence="5" type="ORF">ATY40_BA7501213</name>
</gene>
<reference evidence="5 6" key="1">
    <citation type="submission" date="2016-02" db="EMBL/GenBank/DDBJ databases">
        <title>Comparative genomic and transcriptomic foundation for Pichia pastoris.</title>
        <authorList>
            <person name="Love K.R."/>
            <person name="Shah K.A."/>
            <person name="Whittaker C.A."/>
            <person name="Wu J."/>
            <person name="Bartlett M.C."/>
            <person name="Ma D."/>
            <person name="Leeson R.L."/>
            <person name="Priest M."/>
            <person name="Young S.K."/>
            <person name="Love J.C."/>
        </authorList>
    </citation>
    <scope>NUCLEOTIDE SEQUENCE [LARGE SCALE GENOMIC DNA]</scope>
    <source>
        <strain evidence="5 6">ATCC 28485</strain>
    </source>
</reference>
<feature type="domain" description="Ap4A phosphorylase 1/2 N-terminal" evidence="4">
    <location>
        <begin position="11"/>
        <end position="180"/>
    </location>
</feature>